<dbReference type="Gene3D" id="2.30.40.10">
    <property type="entry name" value="Urease, subunit C, domain 1"/>
    <property type="match status" value="1"/>
</dbReference>
<protein>
    <submittedName>
        <fullName evidence="3">Amidohydrolase</fullName>
    </submittedName>
</protein>
<feature type="domain" description="Amidohydrolase 3" evidence="2">
    <location>
        <begin position="91"/>
        <end position="574"/>
    </location>
</feature>
<keyword evidence="1" id="KW-0812">Transmembrane</keyword>
<dbReference type="GO" id="GO:0016810">
    <property type="term" value="F:hydrolase activity, acting on carbon-nitrogen (but not peptide) bonds"/>
    <property type="evidence" value="ECO:0007669"/>
    <property type="project" value="InterPro"/>
</dbReference>
<dbReference type="SUPFAM" id="SSF51556">
    <property type="entry name" value="Metallo-dependent hydrolases"/>
    <property type="match status" value="1"/>
</dbReference>
<dbReference type="CDD" id="cd01300">
    <property type="entry name" value="YtcJ_like"/>
    <property type="match status" value="1"/>
</dbReference>
<dbReference type="PANTHER" id="PTHR22642">
    <property type="entry name" value="IMIDAZOLONEPROPIONASE"/>
    <property type="match status" value="1"/>
</dbReference>
<dbReference type="EMBL" id="CP151503">
    <property type="protein sequence ID" value="WZN60960.1"/>
    <property type="molecule type" value="Genomic_DNA"/>
</dbReference>
<dbReference type="InterPro" id="IPR011059">
    <property type="entry name" value="Metal-dep_hydrolase_composite"/>
</dbReference>
<evidence type="ECO:0000259" key="2">
    <source>
        <dbReference type="Pfam" id="PF07969"/>
    </source>
</evidence>
<dbReference type="InterPro" id="IPR013108">
    <property type="entry name" value="Amidohydro_3"/>
</dbReference>
<dbReference type="Gene3D" id="3.10.310.70">
    <property type="match status" value="1"/>
</dbReference>
<dbReference type="PANTHER" id="PTHR22642:SF2">
    <property type="entry name" value="PROTEIN LONG AFTER FAR-RED 3"/>
    <property type="match status" value="1"/>
</dbReference>
<dbReference type="Proteomes" id="UP001472866">
    <property type="component" value="Chromosome 03"/>
</dbReference>
<dbReference type="AlphaFoldDB" id="A0AAX4P4J1"/>
<dbReference type="Gene3D" id="3.20.20.140">
    <property type="entry name" value="Metal-dependent hydrolases"/>
    <property type="match status" value="1"/>
</dbReference>
<evidence type="ECO:0000313" key="4">
    <source>
        <dbReference type="Proteomes" id="UP001472866"/>
    </source>
</evidence>
<dbReference type="InterPro" id="IPR033932">
    <property type="entry name" value="YtcJ-like"/>
</dbReference>
<accession>A0AAX4P4J1</accession>
<evidence type="ECO:0000313" key="3">
    <source>
        <dbReference type="EMBL" id="WZN60960.1"/>
    </source>
</evidence>
<dbReference type="InterPro" id="IPR032466">
    <property type="entry name" value="Metal_Hydrolase"/>
</dbReference>
<reference evidence="3 4" key="1">
    <citation type="submission" date="2024-03" db="EMBL/GenBank/DDBJ databases">
        <title>Complete genome sequence of the green alga Chloropicon roscoffensis RCC1871.</title>
        <authorList>
            <person name="Lemieux C."/>
            <person name="Pombert J.-F."/>
            <person name="Otis C."/>
            <person name="Turmel M."/>
        </authorList>
    </citation>
    <scope>NUCLEOTIDE SEQUENCE [LARGE SCALE GENOMIC DNA]</scope>
    <source>
        <strain evidence="3 4">RCC1871</strain>
    </source>
</reference>
<evidence type="ECO:0000256" key="1">
    <source>
        <dbReference type="SAM" id="Phobius"/>
    </source>
</evidence>
<keyword evidence="1" id="KW-0472">Membrane</keyword>
<name>A0AAX4P4J1_9CHLO</name>
<dbReference type="Pfam" id="PF07969">
    <property type="entry name" value="Amidohydro_3"/>
    <property type="match status" value="1"/>
</dbReference>
<sequence>MRSSAPTRRRDWVAPIAVAVLAAAAAFVALDQNSKTAPSRVLFFNCTVNTGERVYQNGALVVENGVILDVGDAEAVRSRWSGGPDYLDERSLEGNFVLPGLIDAHAHVIMGGSFLEMLDLSGATTREEFVGMVASAGASKQPGEWIVGYGFDERKLAGGAMPGRDWIDGVTAQNPVLISRADGHTALANSLALSLAGIGAGTPDTPGGEIARGPGNEPTGILKDAAITLARRAMPPQTMRQKEEAVMAAASFALSNGVTTVGDMGTPIFSLPKEECWSEFEDVLLRMADSGALGVRVKTCVPLDLWAELADFVARRPETHHPGLRLFWGTVKEFYDGSLGSETALMTDPYLGSEGNVGLRIHEDREALASRIGAAKRAGLQVAMHAIGDLAVDETISLLSGLESGGGGGGGGGDRIEHAQHTSGLQALDRMASLGAHAVVNPLHIADDVGAMLEKLGEERAGVGRSYAFRSMVEAGVAVSFGSDWPLVAPLDPLASVVAATSGRKHVPPERLTRQEAIAAVTWRAAEALNVSDFVGRLDRGMRADFVVVDADLLDPGAEKPVVLKTFLDGECVYVQE</sequence>
<gene>
    <name evidence="3" type="ORF">HKI87_03g24940</name>
</gene>
<keyword evidence="4" id="KW-1185">Reference proteome</keyword>
<dbReference type="SUPFAM" id="SSF51338">
    <property type="entry name" value="Composite domain of metallo-dependent hydrolases"/>
    <property type="match status" value="1"/>
</dbReference>
<proteinExistence type="predicted"/>
<keyword evidence="1" id="KW-1133">Transmembrane helix</keyword>
<feature type="transmembrane region" description="Helical" evidence="1">
    <location>
        <begin position="12"/>
        <end position="30"/>
    </location>
</feature>
<organism evidence="3 4">
    <name type="scientific">Chloropicon roscoffensis</name>
    <dbReference type="NCBI Taxonomy" id="1461544"/>
    <lineage>
        <taxon>Eukaryota</taxon>
        <taxon>Viridiplantae</taxon>
        <taxon>Chlorophyta</taxon>
        <taxon>Chloropicophyceae</taxon>
        <taxon>Chloropicales</taxon>
        <taxon>Chloropicaceae</taxon>
        <taxon>Chloropicon</taxon>
    </lineage>
</organism>